<organism evidence="2 3">
    <name type="scientific">Aphanomyces stellatus</name>
    <dbReference type="NCBI Taxonomy" id="120398"/>
    <lineage>
        <taxon>Eukaryota</taxon>
        <taxon>Sar</taxon>
        <taxon>Stramenopiles</taxon>
        <taxon>Oomycota</taxon>
        <taxon>Saprolegniomycetes</taxon>
        <taxon>Saprolegniales</taxon>
        <taxon>Verrucalvaceae</taxon>
        <taxon>Aphanomyces</taxon>
    </lineage>
</organism>
<dbReference type="EMBL" id="VJMH01007542">
    <property type="protein sequence ID" value="KAF0682367.1"/>
    <property type="molecule type" value="Genomic_DNA"/>
</dbReference>
<dbReference type="OrthoDB" id="78394at2759"/>
<gene>
    <name evidence="2" type="primary">Aste57867_25505</name>
    <name evidence="1" type="ORF">As57867_025426</name>
    <name evidence="2" type="ORF">ASTE57867_25505</name>
</gene>
<dbReference type="EMBL" id="CAADRA010007568">
    <property type="protein sequence ID" value="VFU02128.1"/>
    <property type="molecule type" value="Genomic_DNA"/>
</dbReference>
<protein>
    <submittedName>
        <fullName evidence="2">Aste57867_25505 protein</fullName>
    </submittedName>
</protein>
<reference evidence="2 3" key="1">
    <citation type="submission" date="2019-03" db="EMBL/GenBank/DDBJ databases">
        <authorList>
            <person name="Gaulin E."/>
            <person name="Dumas B."/>
        </authorList>
    </citation>
    <scope>NUCLEOTIDE SEQUENCE [LARGE SCALE GENOMIC DNA]</scope>
    <source>
        <strain evidence="2">CBS 568.67</strain>
    </source>
</reference>
<keyword evidence="3" id="KW-1185">Reference proteome</keyword>
<evidence type="ECO:0000313" key="1">
    <source>
        <dbReference type="EMBL" id="KAF0682367.1"/>
    </source>
</evidence>
<dbReference type="PANTHER" id="PTHR33889">
    <property type="entry name" value="OS04G0681850 PROTEIN"/>
    <property type="match status" value="1"/>
</dbReference>
<proteinExistence type="predicted"/>
<sequence length="169" mass="19002">MAIGRNLSAVERRGAYEMLLARSEHGVLPYGPRYLGSGAAHGSPSTMVLPWLTLLHEFKVNLSKCNSGAKRERTADEIEQAIKAVPHDDRQTLRCLEVHSGIKKTTIIRYMKEKKKPKAKSNYVKPLLTQANKMTRLRFALNSLLPGPRRTHFLKICTIVCISMKNGSF</sequence>
<accession>A0A485LVR7</accession>
<dbReference type="AlphaFoldDB" id="A0A485LVR7"/>
<reference evidence="1" key="2">
    <citation type="submission" date="2019-06" db="EMBL/GenBank/DDBJ databases">
        <title>Genomics analysis of Aphanomyces spp. identifies a new class of oomycete effector associated with host adaptation.</title>
        <authorList>
            <person name="Gaulin E."/>
        </authorList>
    </citation>
    <scope>NUCLEOTIDE SEQUENCE</scope>
    <source>
        <strain evidence="1">CBS 578.67</strain>
    </source>
</reference>
<evidence type="ECO:0000313" key="2">
    <source>
        <dbReference type="EMBL" id="VFU02128.1"/>
    </source>
</evidence>
<dbReference type="PANTHER" id="PTHR33889:SF5">
    <property type="entry name" value="OS07G0251050 PROTEIN"/>
    <property type="match status" value="1"/>
</dbReference>
<evidence type="ECO:0000313" key="3">
    <source>
        <dbReference type="Proteomes" id="UP000332933"/>
    </source>
</evidence>
<dbReference type="Proteomes" id="UP000332933">
    <property type="component" value="Unassembled WGS sequence"/>
</dbReference>
<name>A0A485LVR7_9STRA</name>